<dbReference type="SMART" id="SM00892">
    <property type="entry name" value="Endonuclease_NS"/>
    <property type="match status" value="1"/>
</dbReference>
<dbReference type="EMBL" id="CP117812">
    <property type="protein sequence ID" value="WDE97844.1"/>
    <property type="molecule type" value="Genomic_DNA"/>
</dbReference>
<protein>
    <submittedName>
        <fullName evidence="3">DNA/RNA non-specific endonuclease</fullName>
    </submittedName>
</protein>
<feature type="domain" description="DNA/RNA non-specific endonuclease/pyrophosphatase/phosphodiesterase" evidence="2">
    <location>
        <begin position="104"/>
        <end position="319"/>
    </location>
</feature>
<keyword evidence="3" id="KW-0540">Nuclease</keyword>
<gene>
    <name evidence="3" type="ORF">PQO03_18630</name>
</gene>
<accession>A0ABY7VX39</accession>
<dbReference type="Proteomes" id="UP001214250">
    <property type="component" value="Chromosome 2"/>
</dbReference>
<dbReference type="PANTHER" id="PTHR13966">
    <property type="entry name" value="ENDONUCLEASE RELATED"/>
    <property type="match status" value="1"/>
</dbReference>
<evidence type="ECO:0000313" key="4">
    <source>
        <dbReference type="Proteomes" id="UP001214250"/>
    </source>
</evidence>
<keyword evidence="3" id="KW-0255">Endonuclease</keyword>
<keyword evidence="4" id="KW-1185">Reference proteome</keyword>
<keyword evidence="3" id="KW-0378">Hydrolase</keyword>
<organism evidence="3 4">
    <name type="scientific">Lentisphaera profundi</name>
    <dbReference type="NCBI Taxonomy" id="1658616"/>
    <lineage>
        <taxon>Bacteria</taxon>
        <taxon>Pseudomonadati</taxon>
        <taxon>Lentisphaerota</taxon>
        <taxon>Lentisphaeria</taxon>
        <taxon>Lentisphaerales</taxon>
        <taxon>Lentisphaeraceae</taxon>
        <taxon>Lentisphaera</taxon>
    </lineage>
</organism>
<dbReference type="PANTHER" id="PTHR13966:SF5">
    <property type="entry name" value="ENDONUCLEASE G, MITOCHONDRIAL"/>
    <property type="match status" value="1"/>
</dbReference>
<dbReference type="InterPro" id="IPR001604">
    <property type="entry name" value="Endo_G_ENPP1-like_dom"/>
</dbReference>
<dbReference type="RefSeq" id="WP_274152480.1">
    <property type="nucleotide sequence ID" value="NZ_CP117812.1"/>
</dbReference>
<sequence>MKSIINKLLVTILIGIIGFVAYSNKDQLPEIAERTKTKAVEVSESVSTAINNNSPKATPNKVVQEESNYETTDKRLKSGYKPIVLTESYEHDKWTTEPQELVREFRAYIVSFDDNSDNILTRNPDWVAYEMRAKPSNMPDGKAPNRPSTWIEDDKYNDEAPHDKSYLHSGFHRGHLCMKHIAWRLGANADWNTHTTINASPQHAKFNTGVWLDMENKTKDWADEYGRIWVICGGAYKDKKPSLWIGDEGEERVAVPEYFWKIVIRLDGEEIKSLAFMYPHKDIKKSLTTKKYFHARYLTSINDIEDSTGLDFLTTIEDEKEEVIEALIATDIWK</sequence>
<name>A0ABY7VX39_9BACT</name>
<reference evidence="3 4" key="1">
    <citation type="submission" date="2023-02" db="EMBL/GenBank/DDBJ databases">
        <title>Genome sequence of Lentisphaera profundi SAORIC-696.</title>
        <authorList>
            <person name="Kim e."/>
            <person name="Cho J.-C."/>
            <person name="Choi A."/>
            <person name="Kang I."/>
        </authorList>
    </citation>
    <scope>NUCLEOTIDE SEQUENCE [LARGE SCALE GENOMIC DNA]</scope>
    <source>
        <strain evidence="3 4">SAORIC-696</strain>
    </source>
</reference>
<feature type="domain" description="ENPP1-3/EXOG-like endonuclease/phosphodiesterase" evidence="1">
    <location>
        <begin position="105"/>
        <end position="319"/>
    </location>
</feature>
<dbReference type="InterPro" id="IPR040255">
    <property type="entry name" value="Non-specific_endonuclease"/>
</dbReference>
<dbReference type="SMART" id="SM00477">
    <property type="entry name" value="NUC"/>
    <property type="match status" value="1"/>
</dbReference>
<dbReference type="InterPro" id="IPR044925">
    <property type="entry name" value="His-Me_finger_sf"/>
</dbReference>
<evidence type="ECO:0000313" key="3">
    <source>
        <dbReference type="EMBL" id="WDE97844.1"/>
    </source>
</evidence>
<proteinExistence type="predicted"/>
<evidence type="ECO:0000259" key="1">
    <source>
        <dbReference type="SMART" id="SM00477"/>
    </source>
</evidence>
<dbReference type="Pfam" id="PF01223">
    <property type="entry name" value="Endonuclease_NS"/>
    <property type="match status" value="1"/>
</dbReference>
<evidence type="ECO:0000259" key="2">
    <source>
        <dbReference type="SMART" id="SM00892"/>
    </source>
</evidence>
<dbReference type="GO" id="GO:0004519">
    <property type="term" value="F:endonuclease activity"/>
    <property type="evidence" value="ECO:0007669"/>
    <property type="project" value="UniProtKB-KW"/>
</dbReference>
<dbReference type="InterPro" id="IPR044929">
    <property type="entry name" value="DNA/RNA_non-sp_Endonuclease_sf"/>
</dbReference>
<dbReference type="InterPro" id="IPR020821">
    <property type="entry name" value="ENPP1-3/EXOG-like_nuc-like"/>
</dbReference>
<dbReference type="Gene3D" id="3.40.570.10">
    <property type="entry name" value="Extracellular Endonuclease, subunit A"/>
    <property type="match status" value="1"/>
</dbReference>
<dbReference type="SUPFAM" id="SSF54060">
    <property type="entry name" value="His-Me finger endonucleases"/>
    <property type="match status" value="1"/>
</dbReference>